<dbReference type="InterPro" id="IPR017941">
    <property type="entry name" value="Rieske_2Fe-2S"/>
</dbReference>
<dbReference type="PANTHER" id="PTHR42782:SF2">
    <property type="entry name" value="3-OXOACYL-[ACYL-CARRIER-PROTEIN] SYNTHASE-LIKE PROTEIN"/>
    <property type="match status" value="1"/>
</dbReference>
<evidence type="ECO:0000313" key="8">
    <source>
        <dbReference type="Proteomes" id="UP000269793"/>
    </source>
</evidence>
<dbReference type="SUPFAM" id="SSF47240">
    <property type="entry name" value="Ferritin-like"/>
    <property type="match status" value="1"/>
</dbReference>
<keyword evidence="8" id="KW-1185">Reference proteome</keyword>
<keyword evidence="1" id="KW-0001">2Fe-2S</keyword>
<dbReference type="AlphaFoldDB" id="A0A3G2SAN8"/>
<dbReference type="InterPro" id="IPR036922">
    <property type="entry name" value="Rieske_2Fe-2S_sf"/>
</dbReference>
<keyword evidence="4" id="KW-0411">Iron-sulfur</keyword>
<dbReference type="EMBL" id="CP033156">
    <property type="protein sequence ID" value="AYO44950.1"/>
    <property type="molecule type" value="Genomic_DNA"/>
</dbReference>
<sequence length="469" mass="51997">MAATVRVGTLDDLRASTRHTLVLRHGETERKLLLFSMPGVQGKPTFSCMESECPHLGKSLDTAPLQWHGADIEDLVVVCPWHQYDFRLSTGDSSTGLRACVYTVRVDDDTVYVEPPTQDTTAEGESVWTCAAIVPVPTQFATMPPPPPESTSLKQLGYAGVFDPDGVPPPAYEPDTLVAWAVLILQTASPLHKVAYTRYAKRALDQGIPIGGGAWRESEWYVPPAEEPPDRPPRLQDEQCVAPGQQSKRGRGGSERSRIALLHALANIEQWAIDLAWDIVARGPRLSVRHMQSSDTDRPDMPLPRAYFADFCQMALDEAKHFTLLQQRLVDMGSFFGALPVHHGLWDSAVETREDLCARLSIIHLVHEARGLDVNPLTIEKFRAAGDARSVDSLTTIHLDEITHVSTGHRWLTYLCAVHPEQPSPVDVFRANVRRHFVGQLKGPFNAPDRHQAGLSPAWYENLAGEKKT</sequence>
<dbReference type="PANTHER" id="PTHR42782">
    <property type="entry name" value="SI:CH73-314G15.3"/>
    <property type="match status" value="1"/>
</dbReference>
<dbReference type="CDD" id="cd03467">
    <property type="entry name" value="Rieske"/>
    <property type="match status" value="1"/>
</dbReference>
<dbReference type="Pfam" id="PF00355">
    <property type="entry name" value="Rieske"/>
    <property type="match status" value="1"/>
</dbReference>
<protein>
    <recommendedName>
        <fullName evidence="6">Rieske domain-containing protein</fullName>
    </recommendedName>
</protein>
<evidence type="ECO:0000256" key="3">
    <source>
        <dbReference type="ARBA" id="ARBA00023004"/>
    </source>
</evidence>
<dbReference type="GO" id="GO:0046872">
    <property type="term" value="F:metal ion binding"/>
    <property type="evidence" value="ECO:0007669"/>
    <property type="project" value="UniProtKB-KW"/>
</dbReference>
<dbReference type="PROSITE" id="PS51296">
    <property type="entry name" value="RIESKE"/>
    <property type="match status" value="1"/>
</dbReference>
<keyword evidence="3" id="KW-0408">Iron</keyword>
<organism evidence="7 8">
    <name type="scientific">Malassezia restricta (strain ATCC 96810 / NBRC 103918 / CBS 7877)</name>
    <name type="common">Seborrheic dermatitis infection agent</name>
    <dbReference type="NCBI Taxonomy" id="425264"/>
    <lineage>
        <taxon>Eukaryota</taxon>
        <taxon>Fungi</taxon>
        <taxon>Dikarya</taxon>
        <taxon>Basidiomycota</taxon>
        <taxon>Ustilaginomycotina</taxon>
        <taxon>Malasseziomycetes</taxon>
        <taxon>Malasseziales</taxon>
        <taxon>Malasseziaceae</taxon>
        <taxon>Malassezia</taxon>
    </lineage>
</organism>
<accession>A0A3G2SAN8</accession>
<evidence type="ECO:0000256" key="4">
    <source>
        <dbReference type="ARBA" id="ARBA00023014"/>
    </source>
</evidence>
<evidence type="ECO:0000256" key="5">
    <source>
        <dbReference type="SAM" id="MobiDB-lite"/>
    </source>
</evidence>
<dbReference type="Gene3D" id="2.102.10.10">
    <property type="entry name" value="Rieske [2Fe-2S] iron-sulphur domain"/>
    <property type="match status" value="1"/>
</dbReference>
<evidence type="ECO:0000313" key="7">
    <source>
        <dbReference type="EMBL" id="AYO44950.1"/>
    </source>
</evidence>
<feature type="region of interest" description="Disordered" evidence="5">
    <location>
        <begin position="222"/>
        <end position="254"/>
    </location>
</feature>
<evidence type="ECO:0000256" key="1">
    <source>
        <dbReference type="ARBA" id="ARBA00022714"/>
    </source>
</evidence>
<dbReference type="SUPFAM" id="SSF50022">
    <property type="entry name" value="ISP domain"/>
    <property type="match status" value="1"/>
</dbReference>
<feature type="compositionally biased region" description="Basic and acidic residues" evidence="5">
    <location>
        <begin position="228"/>
        <end position="237"/>
    </location>
</feature>
<dbReference type="Proteomes" id="UP000269793">
    <property type="component" value="Chromosome IX"/>
</dbReference>
<dbReference type="GO" id="GO:0051537">
    <property type="term" value="F:2 iron, 2 sulfur cluster binding"/>
    <property type="evidence" value="ECO:0007669"/>
    <property type="project" value="UniProtKB-KW"/>
</dbReference>
<dbReference type="OrthoDB" id="426882at2759"/>
<gene>
    <name evidence="7" type="ORF">DNF11_4000</name>
</gene>
<reference evidence="7 8" key="1">
    <citation type="submission" date="2018-10" db="EMBL/GenBank/DDBJ databases">
        <title>Complete genome sequence of Malassezia restricta CBS 7877.</title>
        <authorList>
            <person name="Morand S.C."/>
            <person name="Bertignac M."/>
            <person name="Iltis A."/>
            <person name="Kolder I."/>
            <person name="Pirovano W."/>
            <person name="Jourdain R."/>
            <person name="Clavaud C."/>
        </authorList>
    </citation>
    <scope>NUCLEOTIDE SEQUENCE [LARGE SCALE GENOMIC DNA]</scope>
    <source>
        <strain evidence="7 8">CBS 7877</strain>
    </source>
</reference>
<name>A0A3G2SAN8_MALR7</name>
<evidence type="ECO:0000256" key="2">
    <source>
        <dbReference type="ARBA" id="ARBA00022723"/>
    </source>
</evidence>
<dbReference type="InterPro" id="IPR009078">
    <property type="entry name" value="Ferritin-like_SF"/>
</dbReference>
<dbReference type="InterPro" id="IPR007402">
    <property type="entry name" value="DUF455"/>
</dbReference>
<dbReference type="CDD" id="cd00657">
    <property type="entry name" value="Ferritin_like"/>
    <property type="match status" value="1"/>
</dbReference>
<evidence type="ECO:0000259" key="6">
    <source>
        <dbReference type="PROSITE" id="PS51296"/>
    </source>
</evidence>
<feature type="domain" description="Rieske" evidence="6">
    <location>
        <begin position="40"/>
        <end position="113"/>
    </location>
</feature>
<dbReference type="VEuPathDB" id="FungiDB:DNF11_4000"/>
<keyword evidence="2" id="KW-0479">Metal-binding</keyword>
<dbReference type="STRING" id="425264.A0A3G2SAN8"/>
<dbReference type="Pfam" id="PF04305">
    <property type="entry name" value="DUF455"/>
    <property type="match status" value="1"/>
</dbReference>
<proteinExistence type="predicted"/>